<keyword evidence="2" id="KW-1185">Reference proteome</keyword>
<dbReference type="RefSeq" id="WP_195903214.1">
    <property type="nucleotide sequence ID" value="NZ_JADOGI010000408.1"/>
</dbReference>
<evidence type="ECO:0000313" key="1">
    <source>
        <dbReference type="EMBL" id="MBF8194394.1"/>
    </source>
</evidence>
<dbReference type="EMBL" id="JADOGI010000408">
    <property type="protein sequence ID" value="MBF8194394.1"/>
    <property type="molecule type" value="Genomic_DNA"/>
</dbReference>
<sequence>DGGGAGTSAIIAARTSLSSAGLPVLDINADQPAFIGGWQAWTVIVAPGDTVPPPPPQPAFAVSGRALYRFTAHDFSTGDYIDDIYPRDVEYTKRIREPGTFSGSLPIPNRRVAAAVRRVIPKVKSDLSTGPGRVEIRIWRDGELWGRYWLTGARLSRGRDGKISIELRGTTLDGYWFSLNVTETLDGSDDEQISAARTFLSFALDKPGADIPGIQFQGGSSRVFRPFLVKPEDNTSYGRAVQEYARSENGFEYTLNETVDETGVVSTWVWGAPKLGSGVAHVFSTSTHGGDIAEYGVDIDALRGGTDWRARGGTLQPNAEEDGFTVYSDPVVTPHRAAGWARTDHIVDHPNQSTDEDELNGLAEYYAEIGGGALWVRTVAVILPKKPTLNMNSLGDYARLLITDVWHESEDGGAGLDISERILEIKVRPSGRGRGREEAQLTLETVEVP</sequence>
<accession>A0A931ANV4</accession>
<proteinExistence type="predicted"/>
<feature type="non-terminal residue" evidence="1">
    <location>
        <position position="1"/>
    </location>
</feature>
<reference evidence="1" key="1">
    <citation type="submission" date="2020-11" db="EMBL/GenBank/DDBJ databases">
        <title>Whole-genome analyses of Nonomuraea sp. K274.</title>
        <authorList>
            <person name="Veyisoglu A."/>
        </authorList>
    </citation>
    <scope>NUCLEOTIDE SEQUENCE</scope>
    <source>
        <strain evidence="1">K274</strain>
    </source>
</reference>
<protein>
    <submittedName>
        <fullName evidence="1">Uncharacterized protein</fullName>
    </submittedName>
</protein>
<comment type="caution">
    <text evidence="1">The sequence shown here is derived from an EMBL/GenBank/DDBJ whole genome shotgun (WGS) entry which is preliminary data.</text>
</comment>
<organism evidence="1 2">
    <name type="scientific">Nonomuraea cypriaca</name>
    <dbReference type="NCBI Taxonomy" id="1187855"/>
    <lineage>
        <taxon>Bacteria</taxon>
        <taxon>Bacillati</taxon>
        <taxon>Actinomycetota</taxon>
        <taxon>Actinomycetes</taxon>
        <taxon>Streptosporangiales</taxon>
        <taxon>Streptosporangiaceae</taxon>
        <taxon>Nonomuraea</taxon>
    </lineage>
</organism>
<gene>
    <name evidence="1" type="ORF">ITP53_53810</name>
</gene>
<evidence type="ECO:0000313" key="2">
    <source>
        <dbReference type="Proteomes" id="UP000605361"/>
    </source>
</evidence>
<name>A0A931ANV4_9ACTN</name>
<dbReference type="Proteomes" id="UP000605361">
    <property type="component" value="Unassembled WGS sequence"/>
</dbReference>
<dbReference type="AlphaFoldDB" id="A0A931ANV4"/>